<dbReference type="STRING" id="4232.A0A251TF20"/>
<keyword evidence="6" id="KW-1185">Reference proteome</keyword>
<feature type="transmembrane region" description="Helical" evidence="2">
    <location>
        <begin position="405"/>
        <end position="424"/>
    </location>
</feature>
<dbReference type="PRINTS" id="PR01573">
    <property type="entry name" value="SUPERTUBBY"/>
</dbReference>
<dbReference type="SUPFAM" id="SSF54518">
    <property type="entry name" value="Tubby C-terminal domain-like"/>
    <property type="match status" value="1"/>
</dbReference>
<reference evidence="6" key="1">
    <citation type="journal article" date="2017" name="Nature">
        <title>The sunflower genome provides insights into oil metabolism, flowering and Asterid evolution.</title>
        <authorList>
            <person name="Badouin H."/>
            <person name="Gouzy J."/>
            <person name="Grassa C.J."/>
            <person name="Murat F."/>
            <person name="Staton S.E."/>
            <person name="Cottret L."/>
            <person name="Lelandais-Briere C."/>
            <person name="Owens G.L."/>
            <person name="Carrere S."/>
            <person name="Mayjonade B."/>
            <person name="Legrand L."/>
            <person name="Gill N."/>
            <person name="Kane N.C."/>
            <person name="Bowers J.E."/>
            <person name="Hubner S."/>
            <person name="Bellec A."/>
            <person name="Berard A."/>
            <person name="Berges H."/>
            <person name="Blanchet N."/>
            <person name="Boniface M.C."/>
            <person name="Brunel D."/>
            <person name="Catrice O."/>
            <person name="Chaidir N."/>
            <person name="Claudel C."/>
            <person name="Donnadieu C."/>
            <person name="Faraut T."/>
            <person name="Fievet G."/>
            <person name="Helmstetter N."/>
            <person name="King M."/>
            <person name="Knapp S.J."/>
            <person name="Lai Z."/>
            <person name="Le Paslier M.C."/>
            <person name="Lippi Y."/>
            <person name="Lorenzon L."/>
            <person name="Mandel J.R."/>
            <person name="Marage G."/>
            <person name="Marchand G."/>
            <person name="Marquand E."/>
            <person name="Bret-Mestries E."/>
            <person name="Morien E."/>
            <person name="Nambeesan S."/>
            <person name="Nguyen T."/>
            <person name="Pegot-Espagnet P."/>
            <person name="Pouilly N."/>
            <person name="Raftis F."/>
            <person name="Sallet E."/>
            <person name="Schiex T."/>
            <person name="Thomas J."/>
            <person name="Vandecasteele C."/>
            <person name="Vares D."/>
            <person name="Vear F."/>
            <person name="Vautrin S."/>
            <person name="Crespi M."/>
            <person name="Mangin B."/>
            <person name="Burke J.M."/>
            <person name="Salse J."/>
            <person name="Munos S."/>
            <person name="Vincourt P."/>
            <person name="Rieseberg L.H."/>
            <person name="Langlade N.B."/>
        </authorList>
    </citation>
    <scope>NUCLEOTIDE SEQUENCE [LARGE SCALE GENOMIC DNA]</scope>
    <source>
        <strain evidence="6">cv. SF193</strain>
    </source>
</reference>
<dbReference type="SUPFAM" id="SSF81383">
    <property type="entry name" value="F-box domain"/>
    <property type="match status" value="1"/>
</dbReference>
<sequence>MKEEFGNISSRWIVDDDTSVETDDDLKLRCWASMPQELLTDILMRIEASESNWPARKSVVSCAAVCRNWRMIVKEIVKCPQVSGSLTFPSSLKQPGSVGSLTQCFIKRNRNAQTYNLYLNLTEASNDDGKFLFAAKRFRRTICTDYIISLNADDISKGSSGYVGKLRSNFLGTKFRVYDAQPTNAAALATKCHSSRMGSVKRVSPKIPAGNYPISNISYEVNNPGTRYRGPRQMRCVMNSIPANAVEPRVGPTQTDFHLSDADSFSSLSLSRSKSAHVSDSHLGSLVLKNKNPRWHQQLQCWCLNFNGRVTVASVKNFQLVASLENENGTKEHEKIVLQFGKIGKDVFTMDYQYPISAFEAFAICLSSFDTKITCPFELKCLVSRRKLSALSCCLSCNQTTNTKGWFLFFFSPLFINFILSVNIS</sequence>
<dbReference type="InParanoid" id="A0A251TF20"/>
<dbReference type="PANTHER" id="PTHR16517">
    <property type="entry name" value="TUBBY-RELATED"/>
    <property type="match status" value="1"/>
</dbReference>
<dbReference type="InterPro" id="IPR036047">
    <property type="entry name" value="F-box-like_dom_sf"/>
</dbReference>
<evidence type="ECO:0000256" key="2">
    <source>
        <dbReference type="SAM" id="Phobius"/>
    </source>
</evidence>
<dbReference type="OMA" id="FRRTICT"/>
<dbReference type="EMBL" id="CM007900">
    <property type="protein sequence ID" value="OTG09186.1"/>
    <property type="molecule type" value="Genomic_DNA"/>
</dbReference>
<keyword evidence="2" id="KW-0812">Transmembrane</keyword>
<evidence type="ECO:0000259" key="4">
    <source>
        <dbReference type="Pfam" id="PF12937"/>
    </source>
</evidence>
<evidence type="ECO:0000256" key="1">
    <source>
        <dbReference type="ARBA" id="ARBA00007129"/>
    </source>
</evidence>
<keyword evidence="2" id="KW-0472">Membrane</keyword>
<dbReference type="Gene3D" id="3.20.90.10">
    <property type="entry name" value="Tubby Protein, Chain A"/>
    <property type="match status" value="1"/>
</dbReference>
<dbReference type="Pfam" id="PF01167">
    <property type="entry name" value="Tub"/>
    <property type="match status" value="1"/>
</dbReference>
<organism evidence="5 6">
    <name type="scientific">Helianthus annuus</name>
    <name type="common">Common sunflower</name>
    <dbReference type="NCBI Taxonomy" id="4232"/>
    <lineage>
        <taxon>Eukaryota</taxon>
        <taxon>Viridiplantae</taxon>
        <taxon>Streptophyta</taxon>
        <taxon>Embryophyta</taxon>
        <taxon>Tracheophyta</taxon>
        <taxon>Spermatophyta</taxon>
        <taxon>Magnoliopsida</taxon>
        <taxon>eudicotyledons</taxon>
        <taxon>Gunneridae</taxon>
        <taxon>Pentapetalae</taxon>
        <taxon>asterids</taxon>
        <taxon>campanulids</taxon>
        <taxon>Asterales</taxon>
        <taxon>Asteraceae</taxon>
        <taxon>Asteroideae</taxon>
        <taxon>Heliantheae alliance</taxon>
        <taxon>Heliantheae</taxon>
        <taxon>Helianthus</taxon>
    </lineage>
</organism>
<dbReference type="InterPro" id="IPR001810">
    <property type="entry name" value="F-box_dom"/>
</dbReference>
<dbReference type="PANTHER" id="PTHR16517:SF119">
    <property type="entry name" value="TUBBY-LIKE F-BOX PROTEIN 3"/>
    <property type="match status" value="1"/>
</dbReference>
<feature type="domain" description="Tubby C-terminal" evidence="3">
    <location>
        <begin position="92"/>
        <end position="371"/>
    </location>
</feature>
<name>A0A251TF20_HELAN</name>
<keyword evidence="2" id="KW-1133">Transmembrane helix</keyword>
<gene>
    <name evidence="5" type="ORF">HannXRQ_Chr11g0350161</name>
</gene>
<evidence type="ECO:0000313" key="5">
    <source>
        <dbReference type="EMBL" id="OTG09186.1"/>
    </source>
</evidence>
<protein>
    <submittedName>
        <fullName evidence="5">Putative F-box domain, Tubby domain-containing protein</fullName>
    </submittedName>
</protein>
<evidence type="ECO:0000259" key="3">
    <source>
        <dbReference type="Pfam" id="PF01167"/>
    </source>
</evidence>
<dbReference type="CDD" id="cd22153">
    <property type="entry name" value="F-box_AtTLP-like"/>
    <property type="match status" value="1"/>
</dbReference>
<comment type="similarity">
    <text evidence="1">Belongs to the TUB family.</text>
</comment>
<evidence type="ECO:0000313" key="6">
    <source>
        <dbReference type="Proteomes" id="UP000215914"/>
    </source>
</evidence>
<dbReference type="Proteomes" id="UP000215914">
    <property type="component" value="Chromosome 11"/>
</dbReference>
<dbReference type="AlphaFoldDB" id="A0A251TF20"/>
<dbReference type="InterPro" id="IPR025659">
    <property type="entry name" value="Tubby-like_C"/>
</dbReference>
<dbReference type="InterPro" id="IPR000007">
    <property type="entry name" value="Tubby_C"/>
</dbReference>
<proteinExistence type="inferred from homology"/>
<feature type="domain" description="F-box" evidence="4">
    <location>
        <begin position="31"/>
        <end position="74"/>
    </location>
</feature>
<accession>A0A251TF20</accession>
<dbReference type="Pfam" id="PF12937">
    <property type="entry name" value="F-box-like"/>
    <property type="match status" value="1"/>
</dbReference>